<sequence length="97" mass="10273">MRRAALAQPPCPRSGAEVAVNLDDLRASRSAVVTVAQAASVFGVDVRTVSRAIENGELPALRLGRRVLIPRLPLLAVLGVIVHDSLPEAQGADSRDR</sequence>
<protein>
    <submittedName>
        <fullName evidence="2">DNA binding domain-containing protein, excisionase family</fullName>
    </submittedName>
</protein>
<organism evidence="2 3">
    <name type="scientific">Blastococcus mobilis</name>
    <dbReference type="NCBI Taxonomy" id="1938746"/>
    <lineage>
        <taxon>Bacteria</taxon>
        <taxon>Bacillati</taxon>
        <taxon>Actinomycetota</taxon>
        <taxon>Actinomycetes</taxon>
        <taxon>Geodermatophilales</taxon>
        <taxon>Geodermatophilaceae</taxon>
        <taxon>Blastococcus</taxon>
    </lineage>
</organism>
<gene>
    <name evidence="2" type="ORF">SAMN06272737_11014</name>
</gene>
<evidence type="ECO:0000313" key="2">
    <source>
        <dbReference type="EMBL" id="SNR50453.1"/>
    </source>
</evidence>
<accession>A0A238WVI3</accession>
<dbReference type="InterPro" id="IPR010093">
    <property type="entry name" value="SinI_DNA-bd"/>
</dbReference>
<dbReference type="AlphaFoldDB" id="A0A238WVI3"/>
<dbReference type="Proteomes" id="UP000198403">
    <property type="component" value="Unassembled WGS sequence"/>
</dbReference>
<dbReference type="OrthoDB" id="5196431at2"/>
<dbReference type="GO" id="GO:0003677">
    <property type="term" value="F:DNA binding"/>
    <property type="evidence" value="ECO:0007669"/>
    <property type="project" value="InterPro"/>
</dbReference>
<dbReference type="InterPro" id="IPR041657">
    <property type="entry name" value="HTH_17"/>
</dbReference>
<dbReference type="NCBIfam" id="TIGR01764">
    <property type="entry name" value="excise"/>
    <property type="match status" value="1"/>
</dbReference>
<dbReference type="SUPFAM" id="SSF46955">
    <property type="entry name" value="Putative DNA-binding domain"/>
    <property type="match status" value="1"/>
</dbReference>
<name>A0A238WVI3_9ACTN</name>
<evidence type="ECO:0000259" key="1">
    <source>
        <dbReference type="Pfam" id="PF12728"/>
    </source>
</evidence>
<keyword evidence="3" id="KW-1185">Reference proteome</keyword>
<dbReference type="Pfam" id="PF12728">
    <property type="entry name" value="HTH_17"/>
    <property type="match status" value="1"/>
</dbReference>
<proteinExistence type="predicted"/>
<feature type="domain" description="Helix-turn-helix" evidence="1">
    <location>
        <begin position="33"/>
        <end position="71"/>
    </location>
</feature>
<dbReference type="InterPro" id="IPR009061">
    <property type="entry name" value="DNA-bd_dom_put_sf"/>
</dbReference>
<dbReference type="EMBL" id="FZNO01000010">
    <property type="protein sequence ID" value="SNR50453.1"/>
    <property type="molecule type" value="Genomic_DNA"/>
</dbReference>
<reference evidence="2 3" key="1">
    <citation type="submission" date="2017-06" db="EMBL/GenBank/DDBJ databases">
        <authorList>
            <person name="Kim H.J."/>
            <person name="Triplett B.A."/>
        </authorList>
    </citation>
    <scope>NUCLEOTIDE SEQUENCE [LARGE SCALE GENOMIC DNA]</scope>
    <source>
        <strain evidence="2 3">DSM 44272</strain>
    </source>
</reference>
<evidence type="ECO:0000313" key="3">
    <source>
        <dbReference type="Proteomes" id="UP000198403"/>
    </source>
</evidence>